<name>A0A445BNA2_ARAHY</name>
<evidence type="ECO:0000313" key="2">
    <source>
        <dbReference type="Proteomes" id="UP000289738"/>
    </source>
</evidence>
<sequence length="134" mass="14947">MEMSPQGLRLMEDSLGADPCIKLFARANLILFPRIPDEETLGEPPTPTTVHSLSVACFGPLSHYLEKVSHWFRYKKLSLPPGQLDIQPVIATTQLRQSLLRVLLTLLGRSLLSVMDESFQLPLLPFPAGIAFIH</sequence>
<evidence type="ECO:0000313" key="1">
    <source>
        <dbReference type="EMBL" id="RYR40163.1"/>
    </source>
</evidence>
<protein>
    <submittedName>
        <fullName evidence="1">Uncharacterized protein</fullName>
    </submittedName>
</protein>
<organism evidence="1 2">
    <name type="scientific">Arachis hypogaea</name>
    <name type="common">Peanut</name>
    <dbReference type="NCBI Taxonomy" id="3818"/>
    <lineage>
        <taxon>Eukaryota</taxon>
        <taxon>Viridiplantae</taxon>
        <taxon>Streptophyta</taxon>
        <taxon>Embryophyta</taxon>
        <taxon>Tracheophyta</taxon>
        <taxon>Spermatophyta</taxon>
        <taxon>Magnoliopsida</taxon>
        <taxon>eudicotyledons</taxon>
        <taxon>Gunneridae</taxon>
        <taxon>Pentapetalae</taxon>
        <taxon>rosids</taxon>
        <taxon>fabids</taxon>
        <taxon>Fabales</taxon>
        <taxon>Fabaceae</taxon>
        <taxon>Papilionoideae</taxon>
        <taxon>50 kb inversion clade</taxon>
        <taxon>dalbergioids sensu lato</taxon>
        <taxon>Dalbergieae</taxon>
        <taxon>Pterocarpus clade</taxon>
        <taxon>Arachis</taxon>
    </lineage>
</organism>
<reference evidence="1 2" key="1">
    <citation type="submission" date="2019-01" db="EMBL/GenBank/DDBJ databases">
        <title>Sequencing of cultivated peanut Arachis hypogaea provides insights into genome evolution and oil improvement.</title>
        <authorList>
            <person name="Chen X."/>
        </authorList>
    </citation>
    <scope>NUCLEOTIDE SEQUENCE [LARGE SCALE GENOMIC DNA]</scope>
    <source>
        <strain evidence="2">cv. Fuhuasheng</strain>
        <tissue evidence="1">Leaves</tissue>
    </source>
</reference>
<accession>A0A445BNA2</accession>
<proteinExistence type="predicted"/>
<keyword evidence="2" id="KW-1185">Reference proteome</keyword>
<comment type="caution">
    <text evidence="1">The sequence shown here is derived from an EMBL/GenBank/DDBJ whole genome shotgun (WGS) entry which is preliminary data.</text>
</comment>
<gene>
    <name evidence="1" type="ORF">Ahy_A09g045849</name>
</gene>
<dbReference type="AlphaFoldDB" id="A0A445BNA2"/>
<dbReference type="EMBL" id="SDMP01000009">
    <property type="protein sequence ID" value="RYR40163.1"/>
    <property type="molecule type" value="Genomic_DNA"/>
</dbReference>
<dbReference type="Proteomes" id="UP000289738">
    <property type="component" value="Chromosome A09"/>
</dbReference>